<dbReference type="Proteomes" id="UP000299102">
    <property type="component" value="Unassembled WGS sequence"/>
</dbReference>
<gene>
    <name evidence="1" type="ORF">EVAR_61331_1</name>
</gene>
<dbReference type="EMBL" id="BGZK01001044">
    <property type="protein sequence ID" value="GBP69546.1"/>
    <property type="molecule type" value="Genomic_DNA"/>
</dbReference>
<dbReference type="AlphaFoldDB" id="A0A4C1Y0Y7"/>
<organism evidence="1 2">
    <name type="scientific">Eumeta variegata</name>
    <name type="common">Bagworm moth</name>
    <name type="synonym">Eumeta japonica</name>
    <dbReference type="NCBI Taxonomy" id="151549"/>
    <lineage>
        <taxon>Eukaryota</taxon>
        <taxon>Metazoa</taxon>
        <taxon>Ecdysozoa</taxon>
        <taxon>Arthropoda</taxon>
        <taxon>Hexapoda</taxon>
        <taxon>Insecta</taxon>
        <taxon>Pterygota</taxon>
        <taxon>Neoptera</taxon>
        <taxon>Endopterygota</taxon>
        <taxon>Lepidoptera</taxon>
        <taxon>Glossata</taxon>
        <taxon>Ditrysia</taxon>
        <taxon>Tineoidea</taxon>
        <taxon>Psychidae</taxon>
        <taxon>Oiketicinae</taxon>
        <taxon>Eumeta</taxon>
    </lineage>
</organism>
<evidence type="ECO:0000313" key="2">
    <source>
        <dbReference type="Proteomes" id="UP000299102"/>
    </source>
</evidence>
<dbReference type="OrthoDB" id="414730at2759"/>
<accession>A0A4C1Y0Y7</accession>
<name>A0A4C1Y0Y7_EUMVA</name>
<evidence type="ECO:0000313" key="1">
    <source>
        <dbReference type="EMBL" id="GBP69546.1"/>
    </source>
</evidence>
<keyword evidence="2" id="KW-1185">Reference proteome</keyword>
<comment type="caution">
    <text evidence="1">The sequence shown here is derived from an EMBL/GenBank/DDBJ whole genome shotgun (WGS) entry which is preliminary data.</text>
</comment>
<protein>
    <submittedName>
        <fullName evidence="1">Uncharacterized protein</fullName>
    </submittedName>
</protein>
<proteinExistence type="predicted"/>
<reference evidence="1 2" key="1">
    <citation type="journal article" date="2019" name="Commun. Biol.">
        <title>The bagworm genome reveals a unique fibroin gene that provides high tensile strength.</title>
        <authorList>
            <person name="Kono N."/>
            <person name="Nakamura H."/>
            <person name="Ohtoshi R."/>
            <person name="Tomita M."/>
            <person name="Numata K."/>
            <person name="Arakawa K."/>
        </authorList>
    </citation>
    <scope>NUCLEOTIDE SEQUENCE [LARGE SCALE GENOMIC DNA]</scope>
</reference>
<sequence>MSYDILLWGHAPDIHRIFVPLKQAFHAIYKLRALVSFRKRKIRIFTRCQRVTRQKHNNTTPISITERTYARGVCLARGTVGTGERVDATYAAGDEDAAGRDERRIVSIPANV</sequence>